<evidence type="ECO:0000256" key="1">
    <source>
        <dbReference type="ARBA" id="ARBA00004245"/>
    </source>
</evidence>
<dbReference type="GO" id="GO:0008017">
    <property type="term" value="F:microtubule binding"/>
    <property type="evidence" value="ECO:0007669"/>
    <property type="project" value="TreeGrafter"/>
</dbReference>
<evidence type="ECO:0000256" key="8">
    <source>
        <dbReference type="ARBA" id="ARBA00041958"/>
    </source>
</evidence>
<comment type="caution">
    <text evidence="9">The sequence shown here is derived from an EMBL/GenBank/DDBJ whole genome shotgun (WGS) entry which is preliminary data.</text>
</comment>
<dbReference type="AlphaFoldDB" id="A0AAV7JY97"/>
<keyword evidence="5" id="KW-0802">TPR repeat</keyword>
<dbReference type="PANTHER" id="PTHR16056:SF16">
    <property type="entry name" value="REGULATOR OF MICROTUBULE DYNAMICS PROTEIN 1"/>
    <property type="match status" value="1"/>
</dbReference>
<evidence type="ECO:0000256" key="6">
    <source>
        <dbReference type="ARBA" id="ARBA00023212"/>
    </source>
</evidence>
<dbReference type="Gene3D" id="1.25.40.10">
    <property type="entry name" value="Tetratricopeptide repeat domain"/>
    <property type="match status" value="1"/>
</dbReference>
<evidence type="ECO:0000256" key="4">
    <source>
        <dbReference type="ARBA" id="ARBA00022737"/>
    </source>
</evidence>
<evidence type="ECO:0000313" key="9">
    <source>
        <dbReference type="EMBL" id="KAI6653495.1"/>
    </source>
</evidence>
<comment type="subunit">
    <text evidence="2">Interacts with microtubules.</text>
</comment>
<name>A0AAV7JY97_9METZ</name>
<dbReference type="InterPro" id="IPR049039">
    <property type="entry name" value="RMD1-3_a_helical_rpt"/>
</dbReference>
<dbReference type="SUPFAM" id="SSF48452">
    <property type="entry name" value="TPR-like"/>
    <property type="match status" value="1"/>
</dbReference>
<dbReference type="Proteomes" id="UP001165289">
    <property type="component" value="Unassembled WGS sequence"/>
</dbReference>
<proteinExistence type="predicted"/>
<keyword evidence="10" id="KW-1185">Reference proteome</keyword>
<protein>
    <recommendedName>
        <fullName evidence="7">Regulator of microtubule dynamics protein 1</fullName>
    </recommendedName>
    <alternativeName>
        <fullName evidence="8">Protein FAM82B</fullName>
    </alternativeName>
</protein>
<keyword evidence="4" id="KW-0677">Repeat</keyword>
<dbReference type="GO" id="GO:0097431">
    <property type="term" value="C:mitotic spindle pole"/>
    <property type="evidence" value="ECO:0007669"/>
    <property type="project" value="TreeGrafter"/>
</dbReference>
<evidence type="ECO:0000256" key="3">
    <source>
        <dbReference type="ARBA" id="ARBA00022490"/>
    </source>
</evidence>
<dbReference type="GO" id="GO:0005876">
    <property type="term" value="C:spindle microtubule"/>
    <property type="evidence" value="ECO:0007669"/>
    <property type="project" value="TreeGrafter"/>
</dbReference>
<dbReference type="GO" id="GO:0005737">
    <property type="term" value="C:cytoplasm"/>
    <property type="evidence" value="ECO:0007669"/>
    <property type="project" value="TreeGrafter"/>
</dbReference>
<evidence type="ECO:0000256" key="7">
    <source>
        <dbReference type="ARBA" id="ARBA00039966"/>
    </source>
</evidence>
<gene>
    <name evidence="9" type="ORF">LOD99_3391</name>
</gene>
<accession>A0AAV7JY97</accession>
<evidence type="ECO:0000256" key="5">
    <source>
        <dbReference type="ARBA" id="ARBA00022803"/>
    </source>
</evidence>
<keyword evidence="6" id="KW-0206">Cytoskeleton</keyword>
<keyword evidence="3" id="KW-0963">Cytoplasm</keyword>
<dbReference type="PANTHER" id="PTHR16056">
    <property type="entry name" value="REGULATOR OF MICROTUBULE DYNAMICS PROTEIN"/>
    <property type="match status" value="1"/>
</dbReference>
<dbReference type="EMBL" id="JAKMXF010000266">
    <property type="protein sequence ID" value="KAI6653495.1"/>
    <property type="molecule type" value="Genomic_DNA"/>
</dbReference>
<evidence type="ECO:0000313" key="10">
    <source>
        <dbReference type="Proteomes" id="UP001165289"/>
    </source>
</evidence>
<evidence type="ECO:0000256" key="2">
    <source>
        <dbReference type="ARBA" id="ARBA00011375"/>
    </source>
</evidence>
<comment type="subcellular location">
    <subcellularLocation>
        <location evidence="1">Cytoplasm</location>
        <location evidence="1">Cytoskeleton</location>
    </subcellularLocation>
</comment>
<organism evidence="9 10">
    <name type="scientific">Oopsacas minuta</name>
    <dbReference type="NCBI Taxonomy" id="111878"/>
    <lineage>
        <taxon>Eukaryota</taxon>
        <taxon>Metazoa</taxon>
        <taxon>Porifera</taxon>
        <taxon>Hexactinellida</taxon>
        <taxon>Hexasterophora</taxon>
        <taxon>Lyssacinosida</taxon>
        <taxon>Leucopsacidae</taxon>
        <taxon>Oopsacas</taxon>
    </lineage>
</organism>
<sequence>MSLIRISRSIFKKGFIAQTLRPYRIFTMLRRRRFSWRLASVATLCGYFSIRTVYTEDQGSELLDEDLERIVKKADQLFDNNEFEKLLEFLSAYKEYNEPKLLWRLSRANYKVALAKSTTKERSKELAYKAVELVEKSLELDSNSFAAHKWAGITLSHINKYEGFKSQIKQAHQIKSYFDKSLKLHPNEPTTLHLLGQWCYSIADISWIERRIIATILATPPDSSFEEALECFKKAEDQQPGFYSMNWLFLAKTLIKMNRLSEAKHWLDKLSNYRIENEEDENAVEEGKQLKKVI</sequence>
<dbReference type="Pfam" id="PF21033">
    <property type="entry name" value="RMD1-3"/>
    <property type="match status" value="1"/>
</dbReference>
<reference evidence="9 10" key="1">
    <citation type="journal article" date="2023" name="BMC Biol.">
        <title>The compact genome of the sponge Oopsacas minuta (Hexactinellida) is lacking key metazoan core genes.</title>
        <authorList>
            <person name="Santini S."/>
            <person name="Schenkelaars Q."/>
            <person name="Jourda C."/>
            <person name="Duchesne M."/>
            <person name="Belahbib H."/>
            <person name="Rocher C."/>
            <person name="Selva M."/>
            <person name="Riesgo A."/>
            <person name="Vervoort M."/>
            <person name="Leys S.P."/>
            <person name="Kodjabachian L."/>
            <person name="Le Bivic A."/>
            <person name="Borchiellini C."/>
            <person name="Claverie J.M."/>
            <person name="Renard E."/>
        </authorList>
    </citation>
    <scope>NUCLEOTIDE SEQUENCE [LARGE SCALE GENOMIC DNA]</scope>
    <source>
        <strain evidence="9">SPO-2</strain>
    </source>
</reference>
<dbReference type="InterPro" id="IPR011990">
    <property type="entry name" value="TPR-like_helical_dom_sf"/>
</dbReference>